<sequence length="117" mass="13371">MTDEGPRRLDRLAYMDLSDEAPQQRLLRKSLEVFRHDGGNPVLREMAQEVIAGRVTLREAVRIPAYADAVADQAQVFRRRWERMPSDERRALVGEGVKQAADERSAARAERVDAARR</sequence>
<keyword evidence="3" id="KW-1185">Reference proteome</keyword>
<feature type="compositionally biased region" description="Basic and acidic residues" evidence="1">
    <location>
        <begin position="100"/>
        <end position="117"/>
    </location>
</feature>
<comment type="caution">
    <text evidence="2">The sequence shown here is derived from an EMBL/GenBank/DDBJ whole genome shotgun (WGS) entry which is preliminary data.</text>
</comment>
<evidence type="ECO:0000313" key="3">
    <source>
        <dbReference type="Proteomes" id="UP001163064"/>
    </source>
</evidence>
<name>A0ABT3TXK7_9ACTN</name>
<evidence type="ECO:0000256" key="1">
    <source>
        <dbReference type="SAM" id="MobiDB-lite"/>
    </source>
</evidence>
<evidence type="ECO:0000313" key="2">
    <source>
        <dbReference type="EMBL" id="MCX3061778.1"/>
    </source>
</evidence>
<protein>
    <submittedName>
        <fullName evidence="2">Uncharacterized protein</fullName>
    </submittedName>
</protein>
<gene>
    <name evidence="2" type="ORF">OFY01_18830</name>
</gene>
<organism evidence="2 3">
    <name type="scientific">Streptomyces beihaiensis</name>
    <dbReference type="NCBI Taxonomy" id="2984495"/>
    <lineage>
        <taxon>Bacteria</taxon>
        <taxon>Bacillati</taxon>
        <taxon>Actinomycetota</taxon>
        <taxon>Actinomycetes</taxon>
        <taxon>Kitasatosporales</taxon>
        <taxon>Streptomycetaceae</taxon>
        <taxon>Streptomyces</taxon>
    </lineage>
</organism>
<dbReference type="RefSeq" id="WP_266601407.1">
    <property type="nucleotide sequence ID" value="NZ_JAPHNL010000240.1"/>
</dbReference>
<proteinExistence type="predicted"/>
<dbReference type="Proteomes" id="UP001163064">
    <property type="component" value="Unassembled WGS sequence"/>
</dbReference>
<accession>A0ABT3TXK7</accession>
<dbReference type="EMBL" id="JAPHNL010000240">
    <property type="protein sequence ID" value="MCX3061778.1"/>
    <property type="molecule type" value="Genomic_DNA"/>
</dbReference>
<feature type="region of interest" description="Disordered" evidence="1">
    <location>
        <begin position="88"/>
        <end position="117"/>
    </location>
</feature>
<reference evidence="2" key="1">
    <citation type="submission" date="2022-10" db="EMBL/GenBank/DDBJ databases">
        <title>Streptomyces beihaiensis sp. nov., a chitin degrading actinobacterium, isolated from shrimp pond soil.</title>
        <authorList>
            <person name="Xie J."/>
            <person name="Shen N."/>
        </authorList>
    </citation>
    <scope>NUCLEOTIDE SEQUENCE</scope>
    <source>
        <strain evidence="2">GXMU-J5</strain>
    </source>
</reference>